<keyword evidence="4 7" id="KW-0931">ER-Golgi transport</keyword>
<evidence type="ECO:0000256" key="1">
    <source>
        <dbReference type="ARBA" id="ARBA00004170"/>
    </source>
</evidence>
<keyword evidence="5 7" id="KW-0653">Protein transport</keyword>
<comment type="function">
    <text evidence="7">Required for vesicular transport between the endoplasmic reticulum and the Golgi apparatus.</text>
</comment>
<comment type="subcellular location">
    <subcellularLocation>
        <location evidence="1 7">Membrane</location>
        <topology evidence="1 7">Peripheral membrane protein</topology>
    </subcellularLocation>
</comment>
<dbReference type="PRINTS" id="PR00448">
    <property type="entry name" value="NSFATTACHMNT"/>
</dbReference>
<evidence type="ECO:0000256" key="5">
    <source>
        <dbReference type="ARBA" id="ARBA00022927"/>
    </source>
</evidence>
<dbReference type="GO" id="GO:0019905">
    <property type="term" value="F:syntaxin binding"/>
    <property type="evidence" value="ECO:0007669"/>
    <property type="project" value="TreeGrafter"/>
</dbReference>
<evidence type="ECO:0000256" key="3">
    <source>
        <dbReference type="ARBA" id="ARBA00022448"/>
    </source>
</evidence>
<dbReference type="GO" id="GO:0031201">
    <property type="term" value="C:SNARE complex"/>
    <property type="evidence" value="ECO:0007669"/>
    <property type="project" value="TreeGrafter"/>
</dbReference>
<dbReference type="PANTHER" id="PTHR13768">
    <property type="entry name" value="SOLUBLE NSF ATTACHMENT PROTEIN SNAP"/>
    <property type="match status" value="1"/>
</dbReference>
<evidence type="ECO:0000256" key="2">
    <source>
        <dbReference type="ARBA" id="ARBA00010050"/>
    </source>
</evidence>
<name>A0A7S3C709_9CHLO</name>
<keyword evidence="6 7" id="KW-0472">Membrane</keyword>
<dbReference type="GO" id="GO:0006886">
    <property type="term" value="P:intracellular protein transport"/>
    <property type="evidence" value="ECO:0007669"/>
    <property type="project" value="UniProtKB-UniRule"/>
</dbReference>
<dbReference type="PANTHER" id="PTHR13768:SF8">
    <property type="entry name" value="ALPHA-SOLUBLE NSF ATTACHMENT PROTEIN"/>
    <property type="match status" value="1"/>
</dbReference>
<evidence type="ECO:0000256" key="4">
    <source>
        <dbReference type="ARBA" id="ARBA00022892"/>
    </source>
</evidence>
<dbReference type="SUPFAM" id="SSF48452">
    <property type="entry name" value="TPR-like"/>
    <property type="match status" value="1"/>
</dbReference>
<comment type="similarity">
    <text evidence="2 7">Belongs to the SNAP family.</text>
</comment>
<dbReference type="Pfam" id="PF14938">
    <property type="entry name" value="SNAP"/>
    <property type="match status" value="1"/>
</dbReference>
<dbReference type="InterPro" id="IPR000744">
    <property type="entry name" value="NSF_attach"/>
</dbReference>
<evidence type="ECO:0008006" key="9">
    <source>
        <dbReference type="Google" id="ProtNLM"/>
    </source>
</evidence>
<evidence type="ECO:0000256" key="7">
    <source>
        <dbReference type="RuleBase" id="RU367013"/>
    </source>
</evidence>
<evidence type="ECO:0000256" key="6">
    <source>
        <dbReference type="ARBA" id="ARBA00023136"/>
    </source>
</evidence>
<dbReference type="GO" id="GO:0005774">
    <property type="term" value="C:vacuolar membrane"/>
    <property type="evidence" value="ECO:0007669"/>
    <property type="project" value="TreeGrafter"/>
</dbReference>
<proteinExistence type="inferred from homology"/>
<dbReference type="FunFam" id="1.25.40.10:FF:000049">
    <property type="entry name" value="Alpha-soluble NSF attachment protein-like"/>
    <property type="match status" value="1"/>
</dbReference>
<dbReference type="CDD" id="cd15832">
    <property type="entry name" value="SNAP"/>
    <property type="match status" value="1"/>
</dbReference>
<accession>A0A7S3C709</accession>
<dbReference type="AlphaFoldDB" id="A0A7S3C709"/>
<dbReference type="GO" id="GO:0005483">
    <property type="term" value="F:soluble NSF attachment protein activity"/>
    <property type="evidence" value="ECO:0007669"/>
    <property type="project" value="UniProtKB-ARBA"/>
</dbReference>
<evidence type="ECO:0000313" key="8">
    <source>
        <dbReference type="EMBL" id="CAE0187301.1"/>
    </source>
</evidence>
<keyword evidence="3 7" id="KW-0813">Transport</keyword>
<dbReference type="EMBL" id="HBHZ01000456">
    <property type="protein sequence ID" value="CAE0187301.1"/>
    <property type="molecule type" value="Transcribed_RNA"/>
</dbReference>
<sequence length="291" mass="32407">MSDVHVRKALDLKAKAEKKLKGGLFGSFFGNKYEDAAELYEQAANSFKLGKKWEEAAQCFDQLAECHVKLESIHEAASAMSSAAGCVKKADPKKAIPFYNKSADYFCNLGRLGMAAKSYREAAEQLEAVGANVESLDFYEKAADLFETENQTSETNKCKLKIATMNAELEKYNKAIKLFEDVAKKSVDNNLLKYSVKGYLLQAGICHLCIGSLEGSKEALERYEDLDVTFSGTREFKFIQDLIAATEEGDVDQFTQVIGEFDSMTRLDAWKTKLLLRAKKILEEGGEDDLT</sequence>
<dbReference type="InterPro" id="IPR011990">
    <property type="entry name" value="TPR-like_helical_dom_sf"/>
</dbReference>
<protein>
    <recommendedName>
        <fullName evidence="9">Alpha-soluble NSF attachment protein</fullName>
    </recommendedName>
</protein>
<reference evidence="8" key="1">
    <citation type="submission" date="2021-01" db="EMBL/GenBank/DDBJ databases">
        <authorList>
            <person name="Corre E."/>
            <person name="Pelletier E."/>
            <person name="Niang G."/>
            <person name="Scheremetjew M."/>
            <person name="Finn R."/>
            <person name="Kale V."/>
            <person name="Holt S."/>
            <person name="Cochrane G."/>
            <person name="Meng A."/>
            <person name="Brown T."/>
            <person name="Cohen L."/>
        </authorList>
    </citation>
    <scope>NUCLEOTIDE SEQUENCE</scope>
    <source>
        <strain evidence="8">RCC1871</strain>
    </source>
</reference>
<dbReference type="Gene3D" id="1.25.40.10">
    <property type="entry name" value="Tetratricopeptide repeat domain"/>
    <property type="match status" value="1"/>
</dbReference>
<gene>
    <name evidence="8" type="ORF">CROS1456_LOCUS367</name>
</gene>
<organism evidence="8">
    <name type="scientific">Chloropicon roscoffensis</name>
    <dbReference type="NCBI Taxonomy" id="1461544"/>
    <lineage>
        <taxon>Eukaryota</taxon>
        <taxon>Viridiplantae</taxon>
        <taxon>Chlorophyta</taxon>
        <taxon>Chloropicophyceae</taxon>
        <taxon>Chloropicales</taxon>
        <taxon>Chloropicaceae</taxon>
        <taxon>Chloropicon</taxon>
    </lineage>
</organism>
<dbReference type="GO" id="GO:0035494">
    <property type="term" value="P:SNARE complex disassembly"/>
    <property type="evidence" value="ECO:0007669"/>
    <property type="project" value="TreeGrafter"/>
</dbReference>